<dbReference type="InterPro" id="IPR012334">
    <property type="entry name" value="Pectin_lyas_fold"/>
</dbReference>
<dbReference type="EMBL" id="JAQNDK010000002">
    <property type="protein sequence ID" value="MDC0679376.1"/>
    <property type="molecule type" value="Genomic_DNA"/>
</dbReference>
<organism evidence="4 5">
    <name type="scientific">Sorangium atrum</name>
    <dbReference type="NCBI Taxonomy" id="2995308"/>
    <lineage>
        <taxon>Bacteria</taxon>
        <taxon>Pseudomonadati</taxon>
        <taxon>Myxococcota</taxon>
        <taxon>Polyangia</taxon>
        <taxon>Polyangiales</taxon>
        <taxon>Polyangiaceae</taxon>
        <taxon>Sorangium</taxon>
    </lineage>
</organism>
<feature type="chain" id="PRO_5046664530" evidence="2">
    <location>
        <begin position="26"/>
        <end position="593"/>
    </location>
</feature>
<comment type="caution">
    <text evidence="4">The sequence shown here is derived from an EMBL/GenBank/DDBJ whole genome shotgun (WGS) entry which is preliminary data.</text>
</comment>
<dbReference type="InterPro" id="IPR006626">
    <property type="entry name" value="PbH1"/>
</dbReference>
<dbReference type="Proteomes" id="UP001217485">
    <property type="component" value="Unassembled WGS sequence"/>
</dbReference>
<sequence>MVLDQRFVQIWIGVLLALASAPAGAAPPPESTARSEAGWGYHPPPEERAVSSQGFCSLDQPYTEPPFLADQTTGIACPGYATQSPLCTGPFCPESRVCPGTRTLHEDLNACDGAGCCLPGSVDPDGVVDVLPYLARPAEWPFSADASVDRSTNVDDSPGIATAIECAASLSASRRTVAFAAGRYVLRTPLRPHHDALTLEGPELSPEAPPGDPSTATLVAIPCNPEQYPGAIQVTRVVKPDGTIISAVQGLWIRNLQIAITEGPRTKANSGIQLNTCSDCKVENVILRYSPLVPQLPSCKPSNLEGIGFTWGSGGVIRNVLVDGFSKSGIYLSSIAGYHDTPPILVENCEIRNIDGPVSASGIKIVTANVTVRNCHVHHNMIHPGDGSTTVSGGHGIWISTQISPGPGIPSPVPYNVVVKDSYFHHNGGSGVVLASPLENERPKGILIKRVKFAYNGGHGVHVQAGAGVEFLDVWSWGNALYGVLVSSRTTLPATSTRVEDVILENLLVFDNALRFTSGSYPGIRIEASDVTIHGGAVARCEPWRGMQSRSIQQQCWLSGPAGAQVLSHPEENVISDVRTDGLSAPEVLACPY</sequence>
<protein>
    <submittedName>
        <fullName evidence="4">Right-handed parallel beta-helix repeat-containing protein</fullName>
    </submittedName>
</protein>
<feature type="signal peptide" evidence="2">
    <location>
        <begin position="1"/>
        <end position="25"/>
    </location>
</feature>
<dbReference type="InterPro" id="IPR011050">
    <property type="entry name" value="Pectin_lyase_fold/virulence"/>
</dbReference>
<dbReference type="SUPFAM" id="SSF51126">
    <property type="entry name" value="Pectin lyase-like"/>
    <property type="match status" value="1"/>
</dbReference>
<evidence type="ECO:0000313" key="5">
    <source>
        <dbReference type="Proteomes" id="UP001217485"/>
    </source>
</evidence>
<evidence type="ECO:0000313" key="4">
    <source>
        <dbReference type="EMBL" id="MDC0679376.1"/>
    </source>
</evidence>
<dbReference type="InterPro" id="IPR039448">
    <property type="entry name" value="Beta_helix"/>
</dbReference>
<feature type="region of interest" description="Disordered" evidence="1">
    <location>
        <begin position="25"/>
        <end position="44"/>
    </location>
</feature>
<dbReference type="RefSeq" id="WP_272096350.1">
    <property type="nucleotide sequence ID" value="NZ_JAQNDK010000002.1"/>
</dbReference>
<proteinExistence type="predicted"/>
<evidence type="ECO:0000256" key="1">
    <source>
        <dbReference type="SAM" id="MobiDB-lite"/>
    </source>
</evidence>
<gene>
    <name evidence="4" type="ORF">POL72_16650</name>
</gene>
<keyword evidence="5" id="KW-1185">Reference proteome</keyword>
<dbReference type="Pfam" id="PF13229">
    <property type="entry name" value="Beta_helix"/>
    <property type="match status" value="1"/>
</dbReference>
<feature type="domain" description="Right handed beta helix" evidence="3">
    <location>
        <begin position="306"/>
        <end position="470"/>
    </location>
</feature>
<dbReference type="SMART" id="SM00710">
    <property type="entry name" value="PbH1"/>
    <property type="match status" value="7"/>
</dbReference>
<evidence type="ECO:0000259" key="3">
    <source>
        <dbReference type="Pfam" id="PF13229"/>
    </source>
</evidence>
<reference evidence="4 5" key="1">
    <citation type="submission" date="2023-01" db="EMBL/GenBank/DDBJ databases">
        <title>Minimal conservation of predation-associated metabolite biosynthetic gene clusters underscores biosynthetic potential of Myxococcota including descriptions for ten novel species: Archangium lansinium sp. nov., Myxococcus landrumus sp. nov., Nannocystis bai.</title>
        <authorList>
            <person name="Ahearne A."/>
            <person name="Stevens C."/>
            <person name="Dowd S."/>
        </authorList>
    </citation>
    <scope>NUCLEOTIDE SEQUENCE [LARGE SCALE GENOMIC DNA]</scope>
    <source>
        <strain evidence="4 5">WIWO2</strain>
    </source>
</reference>
<keyword evidence="2" id="KW-0732">Signal</keyword>
<name>A0ABT5BZ42_9BACT</name>
<accession>A0ABT5BZ42</accession>
<evidence type="ECO:0000256" key="2">
    <source>
        <dbReference type="SAM" id="SignalP"/>
    </source>
</evidence>
<dbReference type="Gene3D" id="2.160.20.10">
    <property type="entry name" value="Single-stranded right-handed beta-helix, Pectin lyase-like"/>
    <property type="match status" value="1"/>
</dbReference>